<evidence type="ECO:0000256" key="8">
    <source>
        <dbReference type="ARBA" id="ARBA00022840"/>
    </source>
</evidence>
<dbReference type="InterPro" id="IPR025724">
    <property type="entry name" value="GAG-pre-integrase_dom"/>
</dbReference>
<keyword evidence="13" id="KW-0233">DNA recombination</keyword>
<dbReference type="PANTHER" id="PTHR42648">
    <property type="entry name" value="TRANSPOSASE, PUTATIVE-RELATED"/>
    <property type="match status" value="1"/>
</dbReference>
<evidence type="ECO:0000256" key="11">
    <source>
        <dbReference type="ARBA" id="ARBA00022918"/>
    </source>
</evidence>
<feature type="compositionally biased region" description="Polar residues" evidence="15">
    <location>
        <begin position="625"/>
        <end position="634"/>
    </location>
</feature>
<feature type="domain" description="Retrovirus-related Pol polyprotein from transposon TNT 1-94-like beta-barrel" evidence="18">
    <location>
        <begin position="383"/>
        <end position="455"/>
    </location>
</feature>
<feature type="domain" description="GAG-pre-integrase" evidence="17">
    <location>
        <begin position="485"/>
        <end position="556"/>
    </location>
</feature>
<evidence type="ECO:0000256" key="4">
    <source>
        <dbReference type="ARBA" id="ARBA00022723"/>
    </source>
</evidence>
<evidence type="ECO:0000256" key="2">
    <source>
        <dbReference type="ARBA" id="ARBA00022670"/>
    </source>
</evidence>
<evidence type="ECO:0000256" key="1">
    <source>
        <dbReference type="ARBA" id="ARBA00002180"/>
    </source>
</evidence>
<dbReference type="CDD" id="cd09272">
    <property type="entry name" value="RNase_HI_RT_Ty1"/>
    <property type="match status" value="1"/>
</dbReference>
<name>A0A6L2MGD0_TANCI</name>
<sequence>MPNQQDIYVVGFENRPPMLNEDNYILWSSRLLRYAKSKPNRKLIYNSIMNGPYIRRMIPKPGDPDREVPVVETFHEQTDDELTKKKFTSTDEESIESYYHHFSKLMNDFKGNKHFPEKIASNLMFLNNLQQEWRRHVTIVHQTKDLHEVDYTQLYDFLKYNQVEVNELRAERLARAHDPLALMAKSNNPYNYLVFHQDQPSPITYMQQPQPNNNFIPQPSFNMNYMQQLMPNLKDITDPTIAMNIALVLMAKSFKLNYSTPTNNNQRISSNPHNRKIAQPGITNPNVNQIGNGNVVAARAEGNGNGNNDGATEEAAKFIQDFKSLAKKADESLAKHKALEFDIERLLRVVFSQDIMSIVQRTYKKTLFKFYFFLWKVVQICVWCVDLGCSKHMTRNIKLLINFVWKFLGTVSFGNDHIDAILGYDDLQWGNILIIRVYFVEGLGHNLFLVGQFCDSDLEVAFRRNTCFVRNLKGVDLLKENHTTNLYTINLHEMASASPIYLMARATSTKSWLWHQRLPHLNFDTINDLAKNDFVTILSKLKYHKEHLCPSCEQGKIKKASHPPKPISNSKQRLHLLHMDFCGPMRVKSINGDICYPKNDREEIGKLGAKAMAFEQSSSKHRHQGMTSRQNSSGPDLAYASLTITTQKPTKCELDLLFEAMYNDYISGQPLDVDELEPQQQHIQKQDNQAPLQPKIVDDNVSNVMINGNAFVNPFAPPSTSAAESSSLQYVDPSNMYTFYQPYPHEYLWTKDHPLEQVIGEPSRPVLTRNQLQTDGDICMYALTVSTMEPINVKEATTDPAWIELIHVYKLKKALYGLKQAPRAWYDELSKFLLQNHFFKGTIDPTLFIRCFDDDILVVHVYVDDVIFVLQTLDVDYAGCKDTFMSTSGGTHFLSEKLVSWSLKKQESTELSTVEAEYVSLSA</sequence>
<evidence type="ECO:0000256" key="7">
    <source>
        <dbReference type="ARBA" id="ARBA00022801"/>
    </source>
</evidence>
<evidence type="ECO:0000313" key="19">
    <source>
        <dbReference type="EMBL" id="GEU71255.1"/>
    </source>
</evidence>
<dbReference type="GO" id="GO:0015074">
    <property type="term" value="P:DNA integration"/>
    <property type="evidence" value="ECO:0007669"/>
    <property type="project" value="UniProtKB-KW"/>
</dbReference>
<reference evidence="19" key="1">
    <citation type="journal article" date="2019" name="Sci. Rep.">
        <title>Draft genome of Tanacetum cinerariifolium, the natural source of mosquito coil.</title>
        <authorList>
            <person name="Yamashiro T."/>
            <person name="Shiraishi A."/>
            <person name="Satake H."/>
            <person name="Nakayama K."/>
        </authorList>
    </citation>
    <scope>NUCLEOTIDE SEQUENCE</scope>
</reference>
<dbReference type="GO" id="GO:0006310">
    <property type="term" value="P:DNA recombination"/>
    <property type="evidence" value="ECO:0007669"/>
    <property type="project" value="UniProtKB-KW"/>
</dbReference>
<comment type="caution">
    <text evidence="19">The sequence shown here is derived from an EMBL/GenBank/DDBJ whole genome shotgun (WGS) entry which is preliminary data.</text>
</comment>
<dbReference type="AlphaFoldDB" id="A0A6L2MGD0"/>
<dbReference type="Pfam" id="PF13976">
    <property type="entry name" value="gag_pre-integrs"/>
    <property type="match status" value="1"/>
</dbReference>
<keyword evidence="12" id="KW-0548">Nucleotidyltransferase</keyword>
<keyword evidence="12" id="KW-0808">Transferase</keyword>
<dbReference type="GO" id="GO:0006508">
    <property type="term" value="P:proteolysis"/>
    <property type="evidence" value="ECO:0007669"/>
    <property type="project" value="UniProtKB-KW"/>
</dbReference>
<evidence type="ECO:0000256" key="12">
    <source>
        <dbReference type="ARBA" id="ARBA00022932"/>
    </source>
</evidence>
<dbReference type="Pfam" id="PF07727">
    <property type="entry name" value="RVT_2"/>
    <property type="match status" value="1"/>
</dbReference>
<dbReference type="GO" id="GO:0003964">
    <property type="term" value="F:RNA-directed DNA polymerase activity"/>
    <property type="evidence" value="ECO:0007669"/>
    <property type="project" value="UniProtKB-KW"/>
</dbReference>
<evidence type="ECO:0000256" key="13">
    <source>
        <dbReference type="ARBA" id="ARBA00023172"/>
    </source>
</evidence>
<evidence type="ECO:0000256" key="15">
    <source>
        <dbReference type="SAM" id="MobiDB-lite"/>
    </source>
</evidence>
<keyword evidence="8" id="KW-0067">ATP-binding</keyword>
<dbReference type="GO" id="GO:0003887">
    <property type="term" value="F:DNA-directed DNA polymerase activity"/>
    <property type="evidence" value="ECO:0007669"/>
    <property type="project" value="UniProtKB-KW"/>
</dbReference>
<dbReference type="GO" id="GO:0046872">
    <property type="term" value="F:metal ion binding"/>
    <property type="evidence" value="ECO:0007669"/>
    <property type="project" value="UniProtKB-KW"/>
</dbReference>
<protein>
    <submittedName>
        <fullName evidence="19">Retrovirus-related Pol polyprotein from transposon TNT 1-94</fullName>
    </submittedName>
</protein>
<keyword evidence="10" id="KW-0229">DNA integration</keyword>
<evidence type="ECO:0000256" key="5">
    <source>
        <dbReference type="ARBA" id="ARBA00022741"/>
    </source>
</evidence>
<dbReference type="EMBL" id="BKCJ010006274">
    <property type="protein sequence ID" value="GEU71255.1"/>
    <property type="molecule type" value="Genomic_DNA"/>
</dbReference>
<keyword evidence="12" id="KW-0239">DNA-directed DNA polymerase</keyword>
<proteinExistence type="predicted"/>
<evidence type="ECO:0000259" key="16">
    <source>
        <dbReference type="Pfam" id="PF07727"/>
    </source>
</evidence>
<keyword evidence="7" id="KW-0378">Hydrolase</keyword>
<keyword evidence="3" id="KW-0540">Nuclease</keyword>
<keyword evidence="6" id="KW-0255">Endonuclease</keyword>
<feature type="region of interest" description="Disordered" evidence="15">
    <location>
        <begin position="616"/>
        <end position="635"/>
    </location>
</feature>
<keyword evidence="14" id="KW-0511">Multifunctional enzyme</keyword>
<keyword evidence="2" id="KW-0645">Protease</keyword>
<evidence type="ECO:0000256" key="14">
    <source>
        <dbReference type="ARBA" id="ARBA00023268"/>
    </source>
</evidence>
<organism evidence="19">
    <name type="scientific">Tanacetum cinerariifolium</name>
    <name type="common">Dalmatian daisy</name>
    <name type="synonym">Chrysanthemum cinerariifolium</name>
    <dbReference type="NCBI Taxonomy" id="118510"/>
    <lineage>
        <taxon>Eukaryota</taxon>
        <taxon>Viridiplantae</taxon>
        <taxon>Streptophyta</taxon>
        <taxon>Embryophyta</taxon>
        <taxon>Tracheophyta</taxon>
        <taxon>Spermatophyta</taxon>
        <taxon>Magnoliopsida</taxon>
        <taxon>eudicotyledons</taxon>
        <taxon>Gunneridae</taxon>
        <taxon>Pentapetalae</taxon>
        <taxon>asterids</taxon>
        <taxon>campanulids</taxon>
        <taxon>Asterales</taxon>
        <taxon>Asteraceae</taxon>
        <taxon>Asteroideae</taxon>
        <taxon>Anthemideae</taxon>
        <taxon>Anthemidinae</taxon>
        <taxon>Tanacetum</taxon>
    </lineage>
</organism>
<feature type="domain" description="Reverse transcriptase Ty1/copia-type" evidence="16">
    <location>
        <begin position="807"/>
        <end position="869"/>
    </location>
</feature>
<dbReference type="InterPro" id="IPR054722">
    <property type="entry name" value="PolX-like_BBD"/>
</dbReference>
<accession>A0A6L2MGD0</accession>
<dbReference type="InterPro" id="IPR039537">
    <property type="entry name" value="Retrotran_Ty1/copia-like"/>
</dbReference>
<keyword evidence="11" id="KW-0695">RNA-directed DNA polymerase</keyword>
<evidence type="ECO:0000256" key="3">
    <source>
        <dbReference type="ARBA" id="ARBA00022722"/>
    </source>
</evidence>
<gene>
    <name evidence="19" type="ORF">Tci_043233</name>
</gene>
<keyword evidence="4" id="KW-0479">Metal-binding</keyword>
<dbReference type="InterPro" id="IPR013103">
    <property type="entry name" value="RVT_2"/>
</dbReference>
<keyword evidence="5" id="KW-0547">Nucleotide-binding</keyword>
<dbReference type="GO" id="GO:0004519">
    <property type="term" value="F:endonuclease activity"/>
    <property type="evidence" value="ECO:0007669"/>
    <property type="project" value="UniProtKB-KW"/>
</dbReference>
<evidence type="ECO:0000256" key="6">
    <source>
        <dbReference type="ARBA" id="ARBA00022759"/>
    </source>
</evidence>
<dbReference type="Pfam" id="PF22936">
    <property type="entry name" value="Pol_BBD"/>
    <property type="match status" value="1"/>
</dbReference>
<comment type="function">
    <text evidence="1">The aspartyl protease (PR) mediates the proteolytic cleavages of the Gag and Gag-Pol polyproteins after assembly of the VLP.</text>
</comment>
<dbReference type="GO" id="GO:0008233">
    <property type="term" value="F:peptidase activity"/>
    <property type="evidence" value="ECO:0007669"/>
    <property type="project" value="UniProtKB-KW"/>
</dbReference>
<dbReference type="GO" id="GO:0005524">
    <property type="term" value="F:ATP binding"/>
    <property type="evidence" value="ECO:0007669"/>
    <property type="project" value="UniProtKB-KW"/>
</dbReference>
<evidence type="ECO:0000259" key="17">
    <source>
        <dbReference type="Pfam" id="PF13976"/>
    </source>
</evidence>
<evidence type="ECO:0000259" key="18">
    <source>
        <dbReference type="Pfam" id="PF22936"/>
    </source>
</evidence>
<evidence type="ECO:0000256" key="9">
    <source>
        <dbReference type="ARBA" id="ARBA00022842"/>
    </source>
</evidence>
<dbReference type="PANTHER" id="PTHR42648:SF11">
    <property type="entry name" value="TRANSPOSON TY4-P GAG-POL POLYPROTEIN"/>
    <property type="match status" value="1"/>
</dbReference>
<keyword evidence="9" id="KW-0460">Magnesium</keyword>
<evidence type="ECO:0000256" key="10">
    <source>
        <dbReference type="ARBA" id="ARBA00022908"/>
    </source>
</evidence>